<feature type="compositionally biased region" description="Polar residues" evidence="1">
    <location>
        <begin position="1"/>
        <end position="10"/>
    </location>
</feature>
<evidence type="ECO:0000313" key="3">
    <source>
        <dbReference type="EMBL" id="SFR49865.1"/>
    </source>
</evidence>
<dbReference type="RefSeq" id="WP_092982730.1">
    <property type="nucleotide sequence ID" value="NZ_FOYQ01000002.1"/>
</dbReference>
<dbReference type="Proteomes" id="UP000199534">
    <property type="component" value="Unassembled WGS sequence"/>
</dbReference>
<name>A0A1I6H5X0_9FLAO</name>
<evidence type="ECO:0000256" key="1">
    <source>
        <dbReference type="SAM" id="MobiDB-lite"/>
    </source>
</evidence>
<reference evidence="3 4" key="1">
    <citation type="submission" date="2016-10" db="EMBL/GenBank/DDBJ databases">
        <authorList>
            <person name="de Groot N.N."/>
        </authorList>
    </citation>
    <scope>NUCLEOTIDE SEQUENCE [LARGE SCALE GENOMIC DNA]</scope>
    <source>
        <strain evidence="3 4">DSM 21019</strain>
    </source>
</reference>
<feature type="region of interest" description="Disordered" evidence="1">
    <location>
        <begin position="1"/>
        <end position="23"/>
    </location>
</feature>
<evidence type="ECO:0000256" key="2">
    <source>
        <dbReference type="SAM" id="Phobius"/>
    </source>
</evidence>
<feature type="transmembrane region" description="Helical" evidence="2">
    <location>
        <begin position="56"/>
        <end position="77"/>
    </location>
</feature>
<dbReference type="EMBL" id="FOYQ01000002">
    <property type="protein sequence ID" value="SFR49865.1"/>
    <property type="molecule type" value="Genomic_DNA"/>
</dbReference>
<accession>A0A1I6H5X0</accession>
<sequence length="85" mass="9018">MAHSTTDFNTSQQSQSTEGSSLRKGAVLSKGGAKRVAIIAGLGTLLGLSWSVDQLFFKELVLISAVISLLILVNWLGDKQEGQIS</sequence>
<keyword evidence="4" id="KW-1185">Reference proteome</keyword>
<evidence type="ECO:0000313" key="4">
    <source>
        <dbReference type="Proteomes" id="UP000199534"/>
    </source>
</evidence>
<gene>
    <name evidence="3" type="ORF">SAMN04490243_2311</name>
</gene>
<proteinExistence type="predicted"/>
<keyword evidence="2" id="KW-0472">Membrane</keyword>
<protein>
    <submittedName>
        <fullName evidence="3">Uncharacterized protein</fullName>
    </submittedName>
</protein>
<feature type="transmembrane region" description="Helical" evidence="2">
    <location>
        <begin position="32"/>
        <end position="50"/>
    </location>
</feature>
<organism evidence="3 4">
    <name type="scientific">Robiginitalea myxolifaciens</name>
    <dbReference type="NCBI Taxonomy" id="400055"/>
    <lineage>
        <taxon>Bacteria</taxon>
        <taxon>Pseudomonadati</taxon>
        <taxon>Bacteroidota</taxon>
        <taxon>Flavobacteriia</taxon>
        <taxon>Flavobacteriales</taxon>
        <taxon>Flavobacteriaceae</taxon>
        <taxon>Robiginitalea</taxon>
    </lineage>
</organism>
<dbReference type="STRING" id="400055.SAMN04490243_2311"/>
<keyword evidence="2" id="KW-1133">Transmembrane helix</keyword>
<keyword evidence="2" id="KW-0812">Transmembrane</keyword>
<dbReference type="AlphaFoldDB" id="A0A1I6H5X0"/>